<dbReference type="Proteomes" id="UP000244722">
    <property type="component" value="Unassembled WGS sequence"/>
</dbReference>
<evidence type="ECO:0000259" key="2">
    <source>
        <dbReference type="PROSITE" id="PS50181"/>
    </source>
</evidence>
<name>A0A2T6ZR02_TUBBO</name>
<feature type="domain" description="F-box" evidence="2">
    <location>
        <begin position="22"/>
        <end position="68"/>
    </location>
</feature>
<dbReference type="InterPro" id="IPR015943">
    <property type="entry name" value="WD40/YVTN_repeat-like_dom_sf"/>
</dbReference>
<reference evidence="3 4" key="1">
    <citation type="submission" date="2017-04" db="EMBL/GenBank/DDBJ databases">
        <title>Draft genome sequence of Tuber borchii Vittad., a whitish edible truffle.</title>
        <authorList>
            <consortium name="DOE Joint Genome Institute"/>
            <person name="Murat C."/>
            <person name="Kuo A."/>
            <person name="Barry K.W."/>
            <person name="Clum A."/>
            <person name="Dockter R.B."/>
            <person name="Fauchery L."/>
            <person name="Iotti M."/>
            <person name="Kohler A."/>
            <person name="Labutti K."/>
            <person name="Lindquist E.A."/>
            <person name="Lipzen A."/>
            <person name="Ohm R.A."/>
            <person name="Wang M."/>
            <person name="Grigoriev I.V."/>
            <person name="Zambonelli A."/>
            <person name="Martin F.M."/>
        </authorList>
    </citation>
    <scope>NUCLEOTIDE SEQUENCE [LARGE SCALE GENOMIC DNA]</scope>
    <source>
        <strain evidence="3 4">Tbo3840</strain>
    </source>
</reference>
<gene>
    <name evidence="3" type="ORF">B9Z19DRAFT_1085183</name>
</gene>
<dbReference type="PANTHER" id="PTHR12874">
    <property type="entry name" value="F-BOX ONLY PROTEIN 48-RELATED"/>
    <property type="match status" value="1"/>
</dbReference>
<evidence type="ECO:0000256" key="1">
    <source>
        <dbReference type="SAM" id="MobiDB-lite"/>
    </source>
</evidence>
<dbReference type="PROSITE" id="PS50181">
    <property type="entry name" value="FBOX"/>
    <property type="match status" value="1"/>
</dbReference>
<comment type="caution">
    <text evidence="3">The sequence shown here is derived from an EMBL/GenBank/DDBJ whole genome shotgun (WGS) entry which is preliminary data.</text>
</comment>
<proteinExistence type="predicted"/>
<dbReference type="SMART" id="SM00256">
    <property type="entry name" value="FBOX"/>
    <property type="match status" value="1"/>
</dbReference>
<accession>A0A2T6ZR02</accession>
<evidence type="ECO:0000313" key="3">
    <source>
        <dbReference type="EMBL" id="PUU77920.1"/>
    </source>
</evidence>
<dbReference type="InterPro" id="IPR001810">
    <property type="entry name" value="F-box_dom"/>
</dbReference>
<dbReference type="AlphaFoldDB" id="A0A2T6ZR02"/>
<dbReference type="GO" id="GO:0031146">
    <property type="term" value="P:SCF-dependent proteasomal ubiquitin-dependent protein catabolic process"/>
    <property type="evidence" value="ECO:0007669"/>
    <property type="project" value="TreeGrafter"/>
</dbReference>
<evidence type="ECO:0000313" key="4">
    <source>
        <dbReference type="Proteomes" id="UP000244722"/>
    </source>
</evidence>
<feature type="compositionally biased region" description="Polar residues" evidence="1">
    <location>
        <begin position="424"/>
        <end position="435"/>
    </location>
</feature>
<feature type="region of interest" description="Disordered" evidence="1">
    <location>
        <begin position="387"/>
        <end position="435"/>
    </location>
</feature>
<sequence>MLKRSALESPGQPLKRRRPNALPHITRLSDELLLRIASFLHINDLASCQSVSKRFQRVARDDQIWKALFYARFVRPRASRIPGLVHAPPSSLHYSSRNSRWLQDEGLARAAGTKWKELYRLRHNWNRGSCSVKQIIIAENPPLPPPPIPPLMIRVYEGLVFTVDPTGGLRVLRPEHKGVPTASLNLYQGSLEFEKYGIPTALAIDEDSDVKQAVNVAVGFENGGFGLYQLDRATGSLPKLTFERSYTGPAPSAGNSGSQGLMITSMAYCSPYLLTMSSSQLFTVYRFNRSADRGNSSTERDFNKDISISDNRMMHAPKILSSLRSHTVWPPLSLSLRRSAQKSMIASIVYAFPLYISGWSVGIQELRFTDDADAVVESRIATAVPTGFTPFGTTTSGGPSSVGSPTPPTEGGGGTGIRSRSKSQRNINNDTPLAQPSSISYTHPYLLASHADNTLTLYMVKSNAASLSIEPGQRLWGHTSSVSTAQVSGRGKAVSLSKRGSELRVWELEGGVSERRRLSASVKVEPQVSPQADASSHWGVEDIGWLGGFDEEKVVVLREQDEGRRALIVYDFTL</sequence>
<organism evidence="3 4">
    <name type="scientific">Tuber borchii</name>
    <name type="common">White truffle</name>
    <dbReference type="NCBI Taxonomy" id="42251"/>
    <lineage>
        <taxon>Eukaryota</taxon>
        <taxon>Fungi</taxon>
        <taxon>Dikarya</taxon>
        <taxon>Ascomycota</taxon>
        <taxon>Pezizomycotina</taxon>
        <taxon>Pezizomycetes</taxon>
        <taxon>Pezizales</taxon>
        <taxon>Tuberaceae</taxon>
        <taxon>Tuber</taxon>
    </lineage>
</organism>
<dbReference type="STRING" id="42251.A0A2T6ZR02"/>
<dbReference type="PANTHER" id="PTHR12874:SF9">
    <property type="entry name" value="F-BOX ONLY PROTEIN 48"/>
    <property type="match status" value="1"/>
</dbReference>
<dbReference type="InterPro" id="IPR036047">
    <property type="entry name" value="F-box-like_dom_sf"/>
</dbReference>
<dbReference type="GO" id="GO:0005737">
    <property type="term" value="C:cytoplasm"/>
    <property type="evidence" value="ECO:0007669"/>
    <property type="project" value="TreeGrafter"/>
</dbReference>
<protein>
    <recommendedName>
        <fullName evidence="2">F-box domain-containing protein</fullName>
    </recommendedName>
</protein>
<dbReference type="Gene3D" id="2.130.10.10">
    <property type="entry name" value="YVTN repeat-like/Quinoprotein amine dehydrogenase"/>
    <property type="match status" value="1"/>
</dbReference>
<dbReference type="EMBL" id="NESQ01000135">
    <property type="protein sequence ID" value="PUU77920.1"/>
    <property type="molecule type" value="Genomic_DNA"/>
</dbReference>
<dbReference type="Gene3D" id="1.20.1280.50">
    <property type="match status" value="1"/>
</dbReference>
<dbReference type="SUPFAM" id="SSF50978">
    <property type="entry name" value="WD40 repeat-like"/>
    <property type="match status" value="1"/>
</dbReference>
<dbReference type="OrthoDB" id="3219396at2759"/>
<dbReference type="Pfam" id="PF12937">
    <property type="entry name" value="F-box-like"/>
    <property type="match status" value="1"/>
</dbReference>
<feature type="region of interest" description="Disordered" evidence="1">
    <location>
        <begin position="1"/>
        <end position="20"/>
    </location>
</feature>
<dbReference type="Pfam" id="PF25499">
    <property type="entry name" value="Beta-prop_pof12"/>
    <property type="match status" value="1"/>
</dbReference>
<dbReference type="GO" id="GO:0019005">
    <property type="term" value="C:SCF ubiquitin ligase complex"/>
    <property type="evidence" value="ECO:0007669"/>
    <property type="project" value="TreeGrafter"/>
</dbReference>
<dbReference type="SUPFAM" id="SSF81383">
    <property type="entry name" value="F-box domain"/>
    <property type="match status" value="1"/>
</dbReference>
<dbReference type="InterPro" id="IPR036322">
    <property type="entry name" value="WD40_repeat_dom_sf"/>
</dbReference>
<feature type="compositionally biased region" description="Low complexity" evidence="1">
    <location>
        <begin position="387"/>
        <end position="404"/>
    </location>
</feature>
<keyword evidence="4" id="KW-1185">Reference proteome</keyword>